<dbReference type="InterPro" id="IPR044162">
    <property type="entry name" value="PHOS32/34"/>
</dbReference>
<evidence type="ECO:0000259" key="2">
    <source>
        <dbReference type="Pfam" id="PF00582"/>
    </source>
</evidence>
<evidence type="ECO:0000313" key="3">
    <source>
        <dbReference type="EMBL" id="MBA0754546.1"/>
    </source>
</evidence>
<sequence>MTTFLAMNQQHHPQSEPDLPVPPLVSLWIQPTSPCVPLTVTPTAGAQRHIAIRWSVPNYLRPENAVILIHICPTSVLYGANWGYVQFQTFPYFTTNHENTTTDEESQQKLENEFDLSTTTKVNTLAQPLVDAQIPFKIHIVKDHDLKERLCFEVERLGLNAMIMGSREFGAARRTNKGRLGSVSDYYVHHYICPVVVVWYLDEEETEKKKITGEDAELQPVPEEEPEYYDAEEKHRGLS</sequence>
<evidence type="ECO:0000256" key="1">
    <source>
        <dbReference type="SAM" id="MobiDB-lite"/>
    </source>
</evidence>
<dbReference type="Proteomes" id="UP000593579">
    <property type="component" value="Unassembled WGS sequence"/>
</dbReference>
<dbReference type="Gene3D" id="3.40.50.620">
    <property type="entry name" value="HUPs"/>
    <property type="match status" value="1"/>
</dbReference>
<feature type="domain" description="UspA" evidence="2">
    <location>
        <begin position="48"/>
        <end position="198"/>
    </location>
</feature>
<dbReference type="SUPFAM" id="SSF52402">
    <property type="entry name" value="Adenine nucleotide alpha hydrolases-like"/>
    <property type="match status" value="1"/>
</dbReference>
<reference evidence="3 4" key="1">
    <citation type="journal article" date="2019" name="Genome Biol. Evol.">
        <title>Insights into the evolution of the New World diploid cottons (Gossypium, subgenus Houzingenia) based on genome sequencing.</title>
        <authorList>
            <person name="Grover C.E."/>
            <person name="Arick M.A. 2nd"/>
            <person name="Thrash A."/>
            <person name="Conover J.L."/>
            <person name="Sanders W.S."/>
            <person name="Peterson D.G."/>
            <person name="Frelichowski J.E."/>
            <person name="Scheffler J.A."/>
            <person name="Scheffler B.E."/>
            <person name="Wendel J.F."/>
        </authorList>
    </citation>
    <scope>NUCLEOTIDE SEQUENCE [LARGE SCALE GENOMIC DNA]</scope>
    <source>
        <strain evidence="3">5</strain>
        <tissue evidence="3">Leaf</tissue>
    </source>
</reference>
<protein>
    <recommendedName>
        <fullName evidence="2">UspA domain-containing protein</fullName>
    </recommendedName>
</protein>
<dbReference type="InterPro" id="IPR014729">
    <property type="entry name" value="Rossmann-like_a/b/a_fold"/>
</dbReference>
<name>A0A7J9D1H6_GOSGO</name>
<dbReference type="Pfam" id="PF00582">
    <property type="entry name" value="Usp"/>
    <property type="match status" value="1"/>
</dbReference>
<comment type="caution">
    <text evidence="3">The sequence shown here is derived from an EMBL/GenBank/DDBJ whole genome shotgun (WGS) entry which is preliminary data.</text>
</comment>
<dbReference type="OrthoDB" id="843225at2759"/>
<dbReference type="EMBL" id="JABEZY010262302">
    <property type="protein sequence ID" value="MBA0754546.1"/>
    <property type="molecule type" value="Genomic_DNA"/>
</dbReference>
<dbReference type="InterPro" id="IPR006016">
    <property type="entry name" value="UspA"/>
</dbReference>
<dbReference type="AlphaFoldDB" id="A0A7J9D1H6"/>
<dbReference type="CDD" id="cd23659">
    <property type="entry name" value="USP_At3g01520-like"/>
    <property type="match status" value="1"/>
</dbReference>
<evidence type="ECO:0000313" key="4">
    <source>
        <dbReference type="Proteomes" id="UP000593579"/>
    </source>
</evidence>
<accession>A0A7J9D1H6</accession>
<organism evidence="3 4">
    <name type="scientific">Gossypium gossypioides</name>
    <name type="common">Mexican cotton</name>
    <name type="synonym">Selera gossypioides</name>
    <dbReference type="NCBI Taxonomy" id="34282"/>
    <lineage>
        <taxon>Eukaryota</taxon>
        <taxon>Viridiplantae</taxon>
        <taxon>Streptophyta</taxon>
        <taxon>Embryophyta</taxon>
        <taxon>Tracheophyta</taxon>
        <taxon>Spermatophyta</taxon>
        <taxon>Magnoliopsida</taxon>
        <taxon>eudicotyledons</taxon>
        <taxon>Gunneridae</taxon>
        <taxon>Pentapetalae</taxon>
        <taxon>rosids</taxon>
        <taxon>malvids</taxon>
        <taxon>Malvales</taxon>
        <taxon>Malvaceae</taxon>
        <taxon>Malvoideae</taxon>
        <taxon>Gossypium</taxon>
    </lineage>
</organism>
<feature type="region of interest" description="Disordered" evidence="1">
    <location>
        <begin position="210"/>
        <end position="239"/>
    </location>
</feature>
<proteinExistence type="predicted"/>
<feature type="compositionally biased region" description="Acidic residues" evidence="1">
    <location>
        <begin position="214"/>
        <end position="230"/>
    </location>
</feature>
<dbReference type="PANTHER" id="PTHR31966">
    <property type="entry name" value="OS01G0783500 PROTEIN"/>
    <property type="match status" value="1"/>
</dbReference>
<keyword evidence="4" id="KW-1185">Reference proteome</keyword>
<dbReference type="PANTHER" id="PTHR31966:SF3">
    <property type="entry name" value="OS05G0501700 PROTEIN"/>
    <property type="match status" value="1"/>
</dbReference>
<gene>
    <name evidence="3" type="ORF">Gogos_020974</name>
</gene>